<feature type="signal peptide" evidence="1">
    <location>
        <begin position="1"/>
        <end position="15"/>
    </location>
</feature>
<evidence type="ECO:0000313" key="3">
    <source>
        <dbReference type="Proteomes" id="UP000034883"/>
    </source>
</evidence>
<accession>A0A0F6W9D2</accession>
<proteinExistence type="predicted"/>
<evidence type="ECO:0000256" key="1">
    <source>
        <dbReference type="SAM" id="SignalP"/>
    </source>
</evidence>
<dbReference type="EMBL" id="CP011125">
    <property type="protein sequence ID" value="AKF10793.1"/>
    <property type="molecule type" value="Genomic_DNA"/>
</dbReference>
<dbReference type="Proteomes" id="UP000034883">
    <property type="component" value="Chromosome"/>
</dbReference>
<dbReference type="STRING" id="927083.DB32_007942"/>
<sequence length="303" mass="31638">MLEAMVMRFSRLALAHLVAFGLVGCADSHGRGATERDGGPVDAAILLHDAQVGPDASLVLDGGARVSCDPADARQALCVDIVCDGLPTWHWNGDSCFAIDCGTCEGADCDRGFRSQGECQAAHAACDAALCESTGGEWLWWAEECGHFECGFPPPEVCIRGMPVCDCGDERRFEPGVGCVIAGCPEVDPLPPDVLCAETGGEWGPFCVHSQCGEQSELACAALACHCPGVTQVFDSLRGCVDGTRCFERNPGERCHERARCGGGTICCDQCGGAGCAGEPTCVAPTCDDDPSVDTCGNRRDAP</sequence>
<dbReference type="AlphaFoldDB" id="A0A0F6W9D2"/>
<feature type="chain" id="PRO_5013311688" evidence="1">
    <location>
        <begin position="16"/>
        <end position="303"/>
    </location>
</feature>
<name>A0A0F6W9D2_9BACT</name>
<protein>
    <submittedName>
        <fullName evidence="2">Tryptophan synthase alpha chain</fullName>
    </submittedName>
</protein>
<evidence type="ECO:0000313" key="2">
    <source>
        <dbReference type="EMBL" id="AKF10793.1"/>
    </source>
</evidence>
<dbReference type="KEGG" id="samy:DB32_007942"/>
<keyword evidence="3" id="KW-1185">Reference proteome</keyword>
<reference evidence="2 3" key="1">
    <citation type="submission" date="2015-03" db="EMBL/GenBank/DDBJ databases">
        <title>Genome assembly of Sandaracinus amylolyticus DSM 53668.</title>
        <authorList>
            <person name="Sharma G."/>
            <person name="Subramanian S."/>
        </authorList>
    </citation>
    <scope>NUCLEOTIDE SEQUENCE [LARGE SCALE GENOMIC DNA]</scope>
    <source>
        <strain evidence="2 3">DSM 53668</strain>
    </source>
</reference>
<gene>
    <name evidence="2" type="ORF">DB32_007942</name>
</gene>
<organism evidence="2 3">
    <name type="scientific">Sandaracinus amylolyticus</name>
    <dbReference type="NCBI Taxonomy" id="927083"/>
    <lineage>
        <taxon>Bacteria</taxon>
        <taxon>Pseudomonadati</taxon>
        <taxon>Myxococcota</taxon>
        <taxon>Polyangia</taxon>
        <taxon>Polyangiales</taxon>
        <taxon>Sandaracinaceae</taxon>
        <taxon>Sandaracinus</taxon>
    </lineage>
</organism>
<keyword evidence="1" id="KW-0732">Signal</keyword>